<evidence type="ECO:0008006" key="2">
    <source>
        <dbReference type="Google" id="ProtNLM"/>
    </source>
</evidence>
<dbReference type="Pfam" id="PF01547">
    <property type="entry name" value="SBP_bac_1"/>
    <property type="match status" value="1"/>
</dbReference>
<reference evidence="1" key="1">
    <citation type="journal article" date="2015" name="Nature">
        <title>Complex archaea that bridge the gap between prokaryotes and eukaryotes.</title>
        <authorList>
            <person name="Spang A."/>
            <person name="Saw J.H."/>
            <person name="Jorgensen S.L."/>
            <person name="Zaremba-Niedzwiedzka K."/>
            <person name="Martijn J."/>
            <person name="Lind A.E."/>
            <person name="van Eijk R."/>
            <person name="Schleper C."/>
            <person name="Guy L."/>
            <person name="Ettema T.J."/>
        </authorList>
    </citation>
    <scope>NUCLEOTIDE SEQUENCE</scope>
</reference>
<organism evidence="1">
    <name type="scientific">marine sediment metagenome</name>
    <dbReference type="NCBI Taxonomy" id="412755"/>
    <lineage>
        <taxon>unclassified sequences</taxon>
        <taxon>metagenomes</taxon>
        <taxon>ecological metagenomes</taxon>
    </lineage>
</organism>
<dbReference type="InterPro" id="IPR050490">
    <property type="entry name" value="Bact_solute-bd_prot1"/>
</dbReference>
<proteinExistence type="predicted"/>
<dbReference type="Gene3D" id="3.40.190.10">
    <property type="entry name" value="Periplasmic binding protein-like II"/>
    <property type="match status" value="2"/>
</dbReference>
<name>A0A0F9D4R6_9ZZZZ</name>
<dbReference type="PANTHER" id="PTHR43649">
    <property type="entry name" value="ARABINOSE-BINDING PROTEIN-RELATED"/>
    <property type="match status" value="1"/>
</dbReference>
<dbReference type="InterPro" id="IPR006059">
    <property type="entry name" value="SBP"/>
</dbReference>
<dbReference type="SUPFAM" id="SSF53850">
    <property type="entry name" value="Periplasmic binding protein-like II"/>
    <property type="match status" value="1"/>
</dbReference>
<protein>
    <recommendedName>
        <fullName evidence="2">Extracellular solute-binding protein</fullName>
    </recommendedName>
</protein>
<feature type="non-terminal residue" evidence="1">
    <location>
        <position position="469"/>
    </location>
</feature>
<dbReference type="AlphaFoldDB" id="A0A0F9D4R6"/>
<accession>A0A0F9D4R6</accession>
<comment type="caution">
    <text evidence="1">The sequence shown here is derived from an EMBL/GenBank/DDBJ whole genome shotgun (WGS) entry which is preliminary data.</text>
</comment>
<dbReference type="PANTHER" id="PTHR43649:SF12">
    <property type="entry name" value="DIACETYLCHITOBIOSE BINDING PROTEIN DASA"/>
    <property type="match status" value="1"/>
</dbReference>
<sequence>GEQPVIEFVEGKLNVDIEWQIFPHADRGTAITLMIAAGGKLPDLFPAFLSSGTTPRDLAEKGIIVSISDLMDAGKMPLTKAKFDRPEMISVKNQLTDDETGKIYALPWMTNRSLLLWTDYVRGDWLEKLGLDDPTTPNEYRDMLRAFKTQDPNGNGKADEIPWQNFYGGVTWVKMFSRMFGLEYLDYSMSTYDSLYWAIINADEVVFTATDPRFKAQLEWVNSLWTEGLINQEHFNMTSPIFNASVSNNTLGSQNMWPSAIVGMTEQLRQIEPEAVWHAIPYAVDPRFGSVEDSRYALRGAVSHTFLIAADASDAAIRLIDYVFGDEDFVFTAEYGIEGIHHEIGVDGYPYYIGKWASMDNITRRNALGSQVGRLPHEDKNAAMLQRIETDPVFDDYKEYLAKIDPYIKPPFIWKLTAEQKDITKAGLKDIQTYVDESIMKFVIGTKPFSEWDEYVATVQAEAGAEIDA</sequence>
<evidence type="ECO:0000313" key="1">
    <source>
        <dbReference type="EMBL" id="KKL07073.1"/>
    </source>
</evidence>
<dbReference type="EMBL" id="LAZR01043442">
    <property type="protein sequence ID" value="KKL07073.1"/>
    <property type="molecule type" value="Genomic_DNA"/>
</dbReference>
<feature type="non-terminal residue" evidence="1">
    <location>
        <position position="1"/>
    </location>
</feature>
<gene>
    <name evidence="1" type="ORF">LCGC14_2589670</name>
</gene>